<dbReference type="GO" id="GO:0003700">
    <property type="term" value="F:DNA-binding transcription factor activity"/>
    <property type="evidence" value="ECO:0007669"/>
    <property type="project" value="InterPro"/>
</dbReference>
<keyword evidence="2" id="KW-0963">Cytoplasm</keyword>
<keyword evidence="4" id="KW-0238">DNA-binding</keyword>
<dbReference type="STRING" id="658219.SAMN05216212_0818"/>
<evidence type="ECO:0000256" key="4">
    <source>
        <dbReference type="ARBA" id="ARBA00023125"/>
    </source>
</evidence>
<proteinExistence type="predicted"/>
<dbReference type="InterPro" id="IPR036388">
    <property type="entry name" value="WH-like_DNA-bd_sf"/>
</dbReference>
<dbReference type="PROSITE" id="PS50995">
    <property type="entry name" value="HTH_MARR_2"/>
    <property type="match status" value="1"/>
</dbReference>
<dbReference type="InterPro" id="IPR000835">
    <property type="entry name" value="HTH_MarR-typ"/>
</dbReference>
<dbReference type="Proteomes" id="UP000199305">
    <property type="component" value="Unassembled WGS sequence"/>
</dbReference>
<accession>A0A1G8W0F3</accession>
<dbReference type="InterPro" id="IPR039422">
    <property type="entry name" value="MarR/SlyA-like"/>
</dbReference>
<evidence type="ECO:0000256" key="5">
    <source>
        <dbReference type="ARBA" id="ARBA00023163"/>
    </source>
</evidence>
<dbReference type="InterPro" id="IPR036390">
    <property type="entry name" value="WH_DNA-bd_sf"/>
</dbReference>
<dbReference type="PANTHER" id="PTHR33164">
    <property type="entry name" value="TRANSCRIPTIONAL REGULATOR, MARR FAMILY"/>
    <property type="match status" value="1"/>
</dbReference>
<evidence type="ECO:0000313" key="7">
    <source>
        <dbReference type="EMBL" id="SDJ71788.1"/>
    </source>
</evidence>
<name>A0A1G8W0F3_9GAMM</name>
<dbReference type="Pfam" id="PF22381">
    <property type="entry name" value="Staph_reg_Sar_Rot"/>
    <property type="match status" value="1"/>
</dbReference>
<sequence>MTSKPGPATPAFPCDGGEPLALDNQLCFALYAASRAMTRAYQPMLRDLALTYPQYLVLMVLWEWDAAVARGESPDAGVGALGRRLMLDSGTLTPLLKRMEQRGLVERRRAPRDERVTLVSITEAGRALRPRAQAWVERQLEGAGVSREEVDRLRCQLWQFLGKLGTAG</sequence>
<evidence type="ECO:0000256" key="2">
    <source>
        <dbReference type="ARBA" id="ARBA00022490"/>
    </source>
</evidence>
<evidence type="ECO:0000256" key="1">
    <source>
        <dbReference type="ARBA" id="ARBA00004496"/>
    </source>
</evidence>
<dbReference type="GO" id="GO:0005737">
    <property type="term" value="C:cytoplasm"/>
    <property type="evidence" value="ECO:0007669"/>
    <property type="project" value="UniProtKB-SubCell"/>
</dbReference>
<dbReference type="GO" id="GO:0006950">
    <property type="term" value="P:response to stress"/>
    <property type="evidence" value="ECO:0007669"/>
    <property type="project" value="TreeGrafter"/>
</dbReference>
<dbReference type="GO" id="GO:0003677">
    <property type="term" value="F:DNA binding"/>
    <property type="evidence" value="ECO:0007669"/>
    <property type="project" value="UniProtKB-KW"/>
</dbReference>
<dbReference type="Gene3D" id="1.10.10.10">
    <property type="entry name" value="Winged helix-like DNA-binding domain superfamily/Winged helix DNA-binding domain"/>
    <property type="match status" value="1"/>
</dbReference>
<dbReference type="AlphaFoldDB" id="A0A1G8W0F3"/>
<comment type="subcellular location">
    <subcellularLocation>
        <location evidence="1">Cytoplasm</location>
    </subcellularLocation>
</comment>
<keyword evidence="3" id="KW-0805">Transcription regulation</keyword>
<organism evidence="7 8">
    <name type="scientific">Microbulbifer yueqingensis</name>
    <dbReference type="NCBI Taxonomy" id="658219"/>
    <lineage>
        <taxon>Bacteria</taxon>
        <taxon>Pseudomonadati</taxon>
        <taxon>Pseudomonadota</taxon>
        <taxon>Gammaproteobacteria</taxon>
        <taxon>Cellvibrionales</taxon>
        <taxon>Microbulbiferaceae</taxon>
        <taxon>Microbulbifer</taxon>
    </lineage>
</organism>
<dbReference type="InterPro" id="IPR055166">
    <property type="entry name" value="Transc_reg_Sar_Rot_HTH"/>
</dbReference>
<dbReference type="SUPFAM" id="SSF46785">
    <property type="entry name" value="Winged helix' DNA-binding domain"/>
    <property type="match status" value="1"/>
</dbReference>
<evidence type="ECO:0000256" key="3">
    <source>
        <dbReference type="ARBA" id="ARBA00023015"/>
    </source>
</evidence>
<gene>
    <name evidence="7" type="ORF">SAMN05216212_0818</name>
</gene>
<keyword evidence="5" id="KW-0804">Transcription</keyword>
<protein>
    <submittedName>
        <fullName evidence="7">Transcriptional regulator, MarR family</fullName>
    </submittedName>
</protein>
<dbReference type="RefSeq" id="WP_281245460.1">
    <property type="nucleotide sequence ID" value="NZ_FNFH01000001.1"/>
</dbReference>
<keyword evidence="8" id="KW-1185">Reference proteome</keyword>
<dbReference type="PANTHER" id="PTHR33164:SF5">
    <property type="entry name" value="ORGANIC HYDROPEROXIDE RESISTANCE TRANSCRIPTIONAL REGULATOR"/>
    <property type="match status" value="1"/>
</dbReference>
<dbReference type="SMART" id="SM00347">
    <property type="entry name" value="HTH_MARR"/>
    <property type="match status" value="1"/>
</dbReference>
<feature type="domain" description="HTH marR-type" evidence="6">
    <location>
        <begin position="23"/>
        <end position="162"/>
    </location>
</feature>
<dbReference type="FunFam" id="1.10.10.10:FF:000163">
    <property type="entry name" value="MarR family transcriptional regulator"/>
    <property type="match status" value="1"/>
</dbReference>
<evidence type="ECO:0000313" key="8">
    <source>
        <dbReference type="Proteomes" id="UP000199305"/>
    </source>
</evidence>
<reference evidence="8" key="1">
    <citation type="submission" date="2016-10" db="EMBL/GenBank/DDBJ databases">
        <authorList>
            <person name="Varghese N."/>
            <person name="Submissions S."/>
        </authorList>
    </citation>
    <scope>NUCLEOTIDE SEQUENCE [LARGE SCALE GENOMIC DNA]</scope>
    <source>
        <strain evidence="8">CGMCC 1.10658</strain>
    </source>
</reference>
<dbReference type="EMBL" id="FNFH01000001">
    <property type="protein sequence ID" value="SDJ71788.1"/>
    <property type="molecule type" value="Genomic_DNA"/>
</dbReference>
<evidence type="ECO:0000259" key="6">
    <source>
        <dbReference type="PROSITE" id="PS50995"/>
    </source>
</evidence>